<dbReference type="PANTHER" id="PTHR30537:SF79">
    <property type="entry name" value="TRANSCRIPTIONAL REGULATOR-RELATED"/>
    <property type="match status" value="1"/>
</dbReference>
<dbReference type="GO" id="GO:0043565">
    <property type="term" value="F:sequence-specific DNA binding"/>
    <property type="evidence" value="ECO:0007669"/>
    <property type="project" value="TreeGrafter"/>
</dbReference>
<dbReference type="CDD" id="cd08432">
    <property type="entry name" value="PBP2_GcdR_TrpI_HvrB_AmpR_like"/>
    <property type="match status" value="1"/>
</dbReference>
<evidence type="ECO:0000256" key="1">
    <source>
        <dbReference type="ARBA" id="ARBA00009437"/>
    </source>
</evidence>
<dbReference type="InterPro" id="IPR036388">
    <property type="entry name" value="WH-like_DNA-bd_sf"/>
</dbReference>
<dbReference type="Pfam" id="PF03466">
    <property type="entry name" value="LysR_substrate"/>
    <property type="match status" value="1"/>
</dbReference>
<dbReference type="PRINTS" id="PR00039">
    <property type="entry name" value="HTHLYSR"/>
</dbReference>
<dbReference type="Pfam" id="PF00126">
    <property type="entry name" value="HTH_1"/>
    <property type="match status" value="1"/>
</dbReference>
<evidence type="ECO:0000256" key="3">
    <source>
        <dbReference type="ARBA" id="ARBA00023125"/>
    </source>
</evidence>
<name>A0A5B8RCD0_9ZZZZ</name>
<comment type="similarity">
    <text evidence="1">Belongs to the LysR transcriptional regulatory family.</text>
</comment>
<evidence type="ECO:0000256" key="4">
    <source>
        <dbReference type="ARBA" id="ARBA00023163"/>
    </source>
</evidence>
<dbReference type="GO" id="GO:0006351">
    <property type="term" value="P:DNA-templated transcription"/>
    <property type="evidence" value="ECO:0007669"/>
    <property type="project" value="TreeGrafter"/>
</dbReference>
<sequence length="328" mass="35382">MDGGWCKQYFLQSVKWNFRVVPMARSLPPLNAVRAFEAAGRHRGFARAAEELSITAAAVGQHVRRLEERLGARLFRRHGRGVVLTAAGRAYLEALTPALERIEAATERVVQAERTGIVTVSTTPSFAAKWLVPRLAGFQVRHPEIDVRLSTSNALADPAVEDVDVAVRYGPGRWPGLEAHPLLETELFPVCSPSLLEGASPLREPADLRYHAILHLMTDDWPRWFAAAGVPGLAEAAERGPRFSDAGLLTAAAVAGQGVALGQRVLVADDLAAGRLIAPFSVTLASTHAYYLVCAHGELERPKVSAFSAWIHSEARAAVTGTRGDPAQ</sequence>
<proteinExistence type="inferred from homology"/>
<dbReference type="FunFam" id="3.40.190.10:FF:000017">
    <property type="entry name" value="Glycine cleavage system transcriptional activator"/>
    <property type="match status" value="1"/>
</dbReference>
<accession>A0A5B8RCD0</accession>
<dbReference type="Gene3D" id="3.40.190.10">
    <property type="entry name" value="Periplasmic binding protein-like II"/>
    <property type="match status" value="2"/>
</dbReference>
<dbReference type="GO" id="GO:0003700">
    <property type="term" value="F:DNA-binding transcription factor activity"/>
    <property type="evidence" value="ECO:0007669"/>
    <property type="project" value="InterPro"/>
</dbReference>
<dbReference type="SUPFAM" id="SSF53850">
    <property type="entry name" value="Periplasmic binding protein-like II"/>
    <property type="match status" value="1"/>
</dbReference>
<dbReference type="InterPro" id="IPR058163">
    <property type="entry name" value="LysR-type_TF_proteobact-type"/>
</dbReference>
<keyword evidence="2" id="KW-0805">Transcription regulation</keyword>
<dbReference type="InterPro" id="IPR005119">
    <property type="entry name" value="LysR_subst-bd"/>
</dbReference>
<evidence type="ECO:0000259" key="5">
    <source>
        <dbReference type="PROSITE" id="PS50931"/>
    </source>
</evidence>
<dbReference type="PROSITE" id="PS50931">
    <property type="entry name" value="HTH_LYSR"/>
    <property type="match status" value="1"/>
</dbReference>
<gene>
    <name evidence="6" type="primary">gcvA_2</name>
    <name evidence="6" type="ORF">KBTEX_02077</name>
</gene>
<evidence type="ECO:0000256" key="2">
    <source>
        <dbReference type="ARBA" id="ARBA00023015"/>
    </source>
</evidence>
<dbReference type="NCBIfam" id="NF008352">
    <property type="entry name" value="PRK11139.1"/>
    <property type="match status" value="1"/>
</dbReference>
<dbReference type="SUPFAM" id="SSF46785">
    <property type="entry name" value="Winged helix' DNA-binding domain"/>
    <property type="match status" value="1"/>
</dbReference>
<dbReference type="FunFam" id="1.10.10.10:FF:000001">
    <property type="entry name" value="LysR family transcriptional regulator"/>
    <property type="match status" value="1"/>
</dbReference>
<keyword evidence="3" id="KW-0238">DNA-binding</keyword>
<dbReference type="AlphaFoldDB" id="A0A5B8RCD0"/>
<protein>
    <submittedName>
        <fullName evidence="6">Glycine cleavage system transcriptional activator</fullName>
    </submittedName>
</protein>
<organism evidence="6">
    <name type="scientific">uncultured organism</name>
    <dbReference type="NCBI Taxonomy" id="155900"/>
    <lineage>
        <taxon>unclassified sequences</taxon>
        <taxon>environmental samples</taxon>
    </lineage>
</organism>
<dbReference type="InterPro" id="IPR000847">
    <property type="entry name" value="LysR_HTH_N"/>
</dbReference>
<keyword evidence="4" id="KW-0804">Transcription</keyword>
<dbReference type="InterPro" id="IPR036390">
    <property type="entry name" value="WH_DNA-bd_sf"/>
</dbReference>
<evidence type="ECO:0000313" key="6">
    <source>
        <dbReference type="EMBL" id="QEA05753.1"/>
    </source>
</evidence>
<dbReference type="PANTHER" id="PTHR30537">
    <property type="entry name" value="HTH-TYPE TRANSCRIPTIONAL REGULATOR"/>
    <property type="match status" value="1"/>
</dbReference>
<reference evidence="6" key="1">
    <citation type="submission" date="2019-06" db="EMBL/GenBank/DDBJ databases">
        <authorList>
            <person name="Murdoch R.W."/>
            <person name="Fathepure B."/>
        </authorList>
    </citation>
    <scope>NUCLEOTIDE SEQUENCE</scope>
</reference>
<feature type="domain" description="HTH lysR-type" evidence="5">
    <location>
        <begin position="28"/>
        <end position="85"/>
    </location>
</feature>
<dbReference type="EMBL" id="MN079109">
    <property type="protein sequence ID" value="QEA05753.1"/>
    <property type="molecule type" value="Genomic_DNA"/>
</dbReference>
<dbReference type="Gene3D" id="1.10.10.10">
    <property type="entry name" value="Winged helix-like DNA-binding domain superfamily/Winged helix DNA-binding domain"/>
    <property type="match status" value="1"/>
</dbReference>